<keyword evidence="4" id="KW-0560">Oxidoreductase</keyword>
<evidence type="ECO:0000256" key="1">
    <source>
        <dbReference type="ARBA" id="ARBA00006442"/>
    </source>
</evidence>
<dbReference type="OrthoDB" id="202203at2759"/>
<dbReference type="PANTHER" id="PTHR43735">
    <property type="entry name" value="APOPTOSIS-INDUCING FACTOR 1"/>
    <property type="match status" value="1"/>
</dbReference>
<comment type="similarity">
    <text evidence="1">Belongs to the FAD-dependent oxidoreductase family.</text>
</comment>
<dbReference type="PRINTS" id="PR00368">
    <property type="entry name" value="FADPNR"/>
</dbReference>
<evidence type="ECO:0000313" key="6">
    <source>
        <dbReference type="EMBL" id="KAJ1966795.1"/>
    </source>
</evidence>
<gene>
    <name evidence="6" type="ORF">IWQ62_002249</name>
</gene>
<dbReference type="SUPFAM" id="SSF51905">
    <property type="entry name" value="FAD/NAD(P)-binding domain"/>
    <property type="match status" value="1"/>
</dbReference>
<dbReference type="GO" id="GO:0050660">
    <property type="term" value="F:flavin adenine dinucleotide binding"/>
    <property type="evidence" value="ECO:0007669"/>
    <property type="project" value="TreeGrafter"/>
</dbReference>
<sequence>MTQDTIRVVVIGASFAGINAAQQLMKSVDSDKVRLTVIDKRGHFYYTPGSVRSPVSKDFAEKVWISLDQWLPHTLPHRLIQGCVSEVHPSHVLLQETEEIYSYDYLIVSSGVQFSVPFRFPTNDKAEGIKAAHAYADNVAKATKVLIVGGGPTGVELAGEIKDVYPDKEVTLVHGGDWLLSDQMPLNFRRKLTERVRDLGIKLILNDRLDLDPSQTDAAEQSVSLTTYHTRSGIQLEADWLVSAIGAVQVQTQFMDSLLLPHSPHVFHPETHALRVLPTMQLAHPDYPHIFVPGDANDFPCIKSAYRAGIQGEIAGENLAQLIKHRLATQDNPKCTRATPTLREFTDPANVAVVTLGSKAGLALLYFGFIFGNWLASKVKGQDLLLWKAEATVRKPVGT</sequence>
<comment type="caution">
    <text evidence="6">The sequence shown here is derived from an EMBL/GenBank/DDBJ whole genome shotgun (WGS) entry which is preliminary data.</text>
</comment>
<dbReference type="GO" id="GO:0004174">
    <property type="term" value="F:electron-transferring-flavoprotein dehydrogenase activity"/>
    <property type="evidence" value="ECO:0007669"/>
    <property type="project" value="TreeGrafter"/>
</dbReference>
<dbReference type="InterPro" id="IPR023753">
    <property type="entry name" value="FAD/NAD-binding_dom"/>
</dbReference>
<keyword evidence="3" id="KW-0274">FAD</keyword>
<dbReference type="InterPro" id="IPR036188">
    <property type="entry name" value="FAD/NAD-bd_sf"/>
</dbReference>
<dbReference type="GO" id="GO:0005737">
    <property type="term" value="C:cytoplasm"/>
    <property type="evidence" value="ECO:0007669"/>
    <property type="project" value="TreeGrafter"/>
</dbReference>
<feature type="domain" description="FAD/NAD(P)-binding" evidence="5">
    <location>
        <begin position="7"/>
        <end position="308"/>
    </location>
</feature>
<name>A0A9W8AQQ5_9FUNG</name>
<evidence type="ECO:0000313" key="7">
    <source>
        <dbReference type="Proteomes" id="UP001150925"/>
    </source>
</evidence>
<organism evidence="6 7">
    <name type="scientific">Dispira parvispora</name>
    <dbReference type="NCBI Taxonomy" id="1520584"/>
    <lineage>
        <taxon>Eukaryota</taxon>
        <taxon>Fungi</taxon>
        <taxon>Fungi incertae sedis</taxon>
        <taxon>Zoopagomycota</taxon>
        <taxon>Kickxellomycotina</taxon>
        <taxon>Dimargaritomycetes</taxon>
        <taxon>Dimargaritales</taxon>
        <taxon>Dimargaritaceae</taxon>
        <taxon>Dispira</taxon>
    </lineage>
</organism>
<evidence type="ECO:0000256" key="3">
    <source>
        <dbReference type="ARBA" id="ARBA00022827"/>
    </source>
</evidence>
<proteinExistence type="inferred from homology"/>
<evidence type="ECO:0000256" key="2">
    <source>
        <dbReference type="ARBA" id="ARBA00022630"/>
    </source>
</evidence>
<protein>
    <recommendedName>
        <fullName evidence="5">FAD/NAD(P)-binding domain-containing protein</fullName>
    </recommendedName>
</protein>
<dbReference type="PANTHER" id="PTHR43735:SF3">
    <property type="entry name" value="FERROPTOSIS SUPPRESSOR PROTEIN 1"/>
    <property type="match status" value="1"/>
</dbReference>
<dbReference type="Gene3D" id="3.50.50.100">
    <property type="match status" value="1"/>
</dbReference>
<keyword evidence="2" id="KW-0285">Flavoprotein</keyword>
<evidence type="ECO:0000259" key="5">
    <source>
        <dbReference type="Pfam" id="PF07992"/>
    </source>
</evidence>
<dbReference type="AlphaFoldDB" id="A0A9W8AQQ5"/>
<keyword evidence="7" id="KW-1185">Reference proteome</keyword>
<dbReference type="Proteomes" id="UP001150925">
    <property type="component" value="Unassembled WGS sequence"/>
</dbReference>
<evidence type="ECO:0000256" key="4">
    <source>
        <dbReference type="ARBA" id="ARBA00023002"/>
    </source>
</evidence>
<reference evidence="6" key="1">
    <citation type="submission" date="2022-07" db="EMBL/GenBank/DDBJ databases">
        <title>Phylogenomic reconstructions and comparative analyses of Kickxellomycotina fungi.</title>
        <authorList>
            <person name="Reynolds N.K."/>
            <person name="Stajich J.E."/>
            <person name="Barry K."/>
            <person name="Grigoriev I.V."/>
            <person name="Crous P."/>
            <person name="Smith M.E."/>
        </authorList>
    </citation>
    <scope>NUCLEOTIDE SEQUENCE</scope>
    <source>
        <strain evidence="6">RSA 1196</strain>
    </source>
</reference>
<dbReference type="Pfam" id="PF07992">
    <property type="entry name" value="Pyr_redox_2"/>
    <property type="match status" value="1"/>
</dbReference>
<accession>A0A9W8AQQ5</accession>
<dbReference type="EMBL" id="JANBPY010000451">
    <property type="protein sequence ID" value="KAJ1966795.1"/>
    <property type="molecule type" value="Genomic_DNA"/>
</dbReference>